<name>A0A9W9JIH3_9EURO</name>
<dbReference type="GeneID" id="83183341"/>
<evidence type="ECO:0000313" key="2">
    <source>
        <dbReference type="Proteomes" id="UP001150904"/>
    </source>
</evidence>
<protein>
    <submittedName>
        <fullName evidence="1">Uncharacterized protein</fullName>
    </submittedName>
</protein>
<dbReference type="RefSeq" id="XP_058306028.1">
    <property type="nucleotide sequence ID" value="XM_058456040.1"/>
</dbReference>
<dbReference type="EMBL" id="JAPQKR010000015">
    <property type="protein sequence ID" value="KAJ5195540.1"/>
    <property type="molecule type" value="Genomic_DNA"/>
</dbReference>
<reference evidence="1" key="2">
    <citation type="journal article" date="2023" name="IMA Fungus">
        <title>Comparative genomic study of the Penicillium genus elucidates a diverse pangenome and 15 lateral gene transfer events.</title>
        <authorList>
            <person name="Petersen C."/>
            <person name="Sorensen T."/>
            <person name="Nielsen M.R."/>
            <person name="Sondergaard T.E."/>
            <person name="Sorensen J.L."/>
            <person name="Fitzpatrick D.A."/>
            <person name="Frisvad J.C."/>
            <person name="Nielsen K.L."/>
        </authorList>
    </citation>
    <scope>NUCLEOTIDE SEQUENCE</scope>
    <source>
        <strain evidence="1">IBT 15544</strain>
    </source>
</reference>
<gene>
    <name evidence="1" type="ORF">N7498_008978</name>
</gene>
<reference evidence="1" key="1">
    <citation type="submission" date="2022-12" db="EMBL/GenBank/DDBJ databases">
        <authorList>
            <person name="Petersen C."/>
        </authorList>
    </citation>
    <scope>NUCLEOTIDE SEQUENCE</scope>
    <source>
        <strain evidence="1">IBT 15544</strain>
    </source>
</reference>
<proteinExistence type="predicted"/>
<organism evidence="1 2">
    <name type="scientific">Penicillium cinerascens</name>
    <dbReference type="NCBI Taxonomy" id="70096"/>
    <lineage>
        <taxon>Eukaryota</taxon>
        <taxon>Fungi</taxon>
        <taxon>Dikarya</taxon>
        <taxon>Ascomycota</taxon>
        <taxon>Pezizomycotina</taxon>
        <taxon>Eurotiomycetes</taxon>
        <taxon>Eurotiomycetidae</taxon>
        <taxon>Eurotiales</taxon>
        <taxon>Aspergillaceae</taxon>
        <taxon>Penicillium</taxon>
    </lineage>
</organism>
<sequence length="141" mass="15831">MSQQSNYYSSSVYEDSTALLTPIPTLTDTLSTSFADSDIKKSLFTSGYKQPLERDLKGKDLSGIELDIYLKYGNTSISLLQLPMAFQKLDASDVIRYLSIQGIPSKEQTLWVGIGEEKSVVGLEHRLNNLIFAGFYKTRLY</sequence>
<comment type="caution">
    <text evidence="1">The sequence shown here is derived from an EMBL/GenBank/DDBJ whole genome shotgun (WGS) entry which is preliminary data.</text>
</comment>
<dbReference type="AlphaFoldDB" id="A0A9W9JIH3"/>
<dbReference type="Proteomes" id="UP001150904">
    <property type="component" value="Unassembled WGS sequence"/>
</dbReference>
<evidence type="ECO:0000313" key="1">
    <source>
        <dbReference type="EMBL" id="KAJ5195540.1"/>
    </source>
</evidence>
<accession>A0A9W9JIH3</accession>
<keyword evidence="2" id="KW-1185">Reference proteome</keyword>